<keyword evidence="2" id="KW-1185">Reference proteome</keyword>
<dbReference type="HOGENOM" id="CLU_1552833_0_0_7"/>
<name>M1PKF5_DESSD</name>
<dbReference type="AlphaFoldDB" id="M1PKF5"/>
<dbReference type="eggNOG" id="ENOG5032UEP">
    <property type="taxonomic scope" value="Bacteria"/>
</dbReference>
<dbReference type="KEGG" id="dsf:UWK_03464"/>
<gene>
    <name evidence="1" type="ordered locus">UWK_03464</name>
</gene>
<accession>M1PKF5</accession>
<protein>
    <submittedName>
        <fullName evidence="1">Uncharacterized protein</fullName>
    </submittedName>
</protein>
<dbReference type="OrthoDB" id="5431930at2"/>
<dbReference type="Proteomes" id="UP000011721">
    <property type="component" value="Chromosome"/>
</dbReference>
<dbReference type="STRING" id="1167006.UWK_03464"/>
<evidence type="ECO:0000313" key="2">
    <source>
        <dbReference type="Proteomes" id="UP000011721"/>
    </source>
</evidence>
<sequence>MDKDTSSKNSRLIPILREGVAVIQMIFFKEIKSVVLRKHPDLDSSAQNMFAGAITNEIFGTHNTEEKFQLFRNSHQGLIEQELMSLNSELPHMTAPLSDALRIQTLCDNQEGIDSAHVLQQANSIGMLVADREIPLPSSFMETVRTLGATHNLIIPPVEIDTTEEHNLLQ</sequence>
<evidence type="ECO:0000313" key="1">
    <source>
        <dbReference type="EMBL" id="AGF79980.1"/>
    </source>
</evidence>
<proteinExistence type="predicted"/>
<dbReference type="RefSeq" id="WP_015405662.1">
    <property type="nucleotide sequence ID" value="NC_020304.1"/>
</dbReference>
<dbReference type="EMBL" id="CP003985">
    <property type="protein sequence ID" value="AGF79980.1"/>
    <property type="molecule type" value="Genomic_DNA"/>
</dbReference>
<reference evidence="2" key="1">
    <citation type="journal article" date="2013" name="Stand. Genomic Sci.">
        <title>Complete genome sequence of Desulfocapsa sulfexigens, a marine deltaproteobacterium specialized in disproportionating inorganic sulfur compounds.</title>
        <authorList>
            <person name="Finster K.W."/>
            <person name="Kjeldsen K.U."/>
            <person name="Kube M."/>
            <person name="Reinhardt R."/>
            <person name="Mussmann M."/>
            <person name="Amann R."/>
            <person name="Schreiber L."/>
        </authorList>
    </citation>
    <scope>NUCLEOTIDE SEQUENCE [LARGE SCALE GENOMIC DNA]</scope>
    <source>
        <strain evidence="2">DSM 10523 / SB164P1</strain>
    </source>
</reference>
<organism evidence="1 2">
    <name type="scientific">Desulfocapsa sulfexigens (strain DSM 10523 / SB164P1)</name>
    <dbReference type="NCBI Taxonomy" id="1167006"/>
    <lineage>
        <taxon>Bacteria</taxon>
        <taxon>Pseudomonadati</taxon>
        <taxon>Thermodesulfobacteriota</taxon>
        <taxon>Desulfobulbia</taxon>
        <taxon>Desulfobulbales</taxon>
        <taxon>Desulfocapsaceae</taxon>
        <taxon>Desulfocapsa</taxon>
    </lineage>
</organism>